<dbReference type="AlphaFoldDB" id="A0A183JID0"/>
<dbReference type="EMBL" id="UZAK01002390">
    <property type="protein sequence ID" value="VDO74672.1"/>
    <property type="molecule type" value="Genomic_DNA"/>
</dbReference>
<evidence type="ECO:0000313" key="2">
    <source>
        <dbReference type="Proteomes" id="UP000279833"/>
    </source>
</evidence>
<evidence type="ECO:0000313" key="3">
    <source>
        <dbReference type="WBParaSite" id="SCUD_0000245301-mRNA-1"/>
    </source>
</evidence>
<reference evidence="3" key="1">
    <citation type="submission" date="2016-06" db="UniProtKB">
        <authorList>
            <consortium name="WormBaseParasite"/>
        </authorList>
    </citation>
    <scope>IDENTIFICATION</scope>
</reference>
<proteinExistence type="predicted"/>
<evidence type="ECO:0000313" key="1">
    <source>
        <dbReference type="EMBL" id="VDO74672.1"/>
    </source>
</evidence>
<sequence>MVVEFNKKPIVPVPLSAVQALIELILYCTKMSKVSKKNVKSPRSSTSGNLKFIVKSETEDERDDGAKLFKFTERGNRRPSLGPTVSFSQLSPNHADIGLMESVIPESLQHNCKEQEAEDNDDEDDLRRVRVFEANCKRNILKKMKLDREKTIEAGIRQLKARLEEMFSSLMSVGEKVESVSRDIEFFSSASEIKSTEKSTESTNINVQVVTEPQKLHTETPVISINDQISTVLQQYTVETSKLNPVEYPEVGSSESEMELIFDVSEPPEVLPVSSQLRKSSRISPSSNILLNVENNINDNYIFYDKLS</sequence>
<gene>
    <name evidence="1" type="ORF">SCUD_LOCUS2454</name>
</gene>
<dbReference type="Proteomes" id="UP000279833">
    <property type="component" value="Unassembled WGS sequence"/>
</dbReference>
<dbReference type="STRING" id="6186.A0A183JID0"/>
<accession>A0A183JID0</accession>
<keyword evidence="2" id="KW-1185">Reference proteome</keyword>
<dbReference type="WBParaSite" id="SCUD_0000245301-mRNA-1">
    <property type="protein sequence ID" value="SCUD_0000245301-mRNA-1"/>
    <property type="gene ID" value="SCUD_0000245301"/>
</dbReference>
<reference evidence="1 2" key="2">
    <citation type="submission" date="2018-11" db="EMBL/GenBank/DDBJ databases">
        <authorList>
            <consortium name="Pathogen Informatics"/>
        </authorList>
    </citation>
    <scope>NUCLEOTIDE SEQUENCE [LARGE SCALE GENOMIC DNA]</scope>
    <source>
        <strain evidence="1">Dakar</strain>
        <strain evidence="2">Dakar, Senegal</strain>
    </source>
</reference>
<organism evidence="3">
    <name type="scientific">Schistosoma curassoni</name>
    <dbReference type="NCBI Taxonomy" id="6186"/>
    <lineage>
        <taxon>Eukaryota</taxon>
        <taxon>Metazoa</taxon>
        <taxon>Spiralia</taxon>
        <taxon>Lophotrochozoa</taxon>
        <taxon>Platyhelminthes</taxon>
        <taxon>Trematoda</taxon>
        <taxon>Digenea</taxon>
        <taxon>Strigeidida</taxon>
        <taxon>Schistosomatoidea</taxon>
        <taxon>Schistosomatidae</taxon>
        <taxon>Schistosoma</taxon>
    </lineage>
</organism>
<protein>
    <submittedName>
        <fullName evidence="1 3">Uncharacterized protein</fullName>
    </submittedName>
</protein>
<name>A0A183JID0_9TREM</name>